<dbReference type="InParanoid" id="E4ZXT4"/>
<dbReference type="AlphaFoldDB" id="E4ZXT4"/>
<sequence length="176" mass="19088">MFPKHAGLYGPGNVSYTANYKASQSCLSTSVSVVNYIISFVSSTASLMLDYKAPLNQFQRSLQLRAQRLPQHQFHHQIQGSPVIIIWKSWLIIDAGQLGPHNRKRFSTAQLESVQQLTSKARVTSYKPCQRESCKAITKVFPGYSLGIAAPDLSVEAAGAALAVGVPPVLASIGKS</sequence>
<protein>
    <submittedName>
        <fullName evidence="1">Predicted protein</fullName>
    </submittedName>
</protein>
<accession>E4ZXT4</accession>
<reference evidence="2" key="1">
    <citation type="journal article" date="2011" name="Nat. Commun.">
        <title>Effector diversification within compartments of the Leptosphaeria maculans genome affected by Repeat-Induced Point mutations.</title>
        <authorList>
            <person name="Rouxel T."/>
            <person name="Grandaubert J."/>
            <person name="Hane J.K."/>
            <person name="Hoede C."/>
            <person name="van de Wouw A.P."/>
            <person name="Couloux A."/>
            <person name="Dominguez V."/>
            <person name="Anthouard V."/>
            <person name="Bally P."/>
            <person name="Bourras S."/>
            <person name="Cozijnsen A.J."/>
            <person name="Ciuffetti L.M."/>
            <person name="Degrave A."/>
            <person name="Dilmaghani A."/>
            <person name="Duret L."/>
            <person name="Fudal I."/>
            <person name="Goodwin S.B."/>
            <person name="Gout L."/>
            <person name="Glaser N."/>
            <person name="Linglin J."/>
            <person name="Kema G.H.J."/>
            <person name="Lapalu N."/>
            <person name="Lawrence C.B."/>
            <person name="May K."/>
            <person name="Meyer M."/>
            <person name="Ollivier B."/>
            <person name="Poulain J."/>
            <person name="Schoch C.L."/>
            <person name="Simon A."/>
            <person name="Spatafora J.W."/>
            <person name="Stachowiak A."/>
            <person name="Turgeon B.G."/>
            <person name="Tyler B.M."/>
            <person name="Vincent D."/>
            <person name="Weissenbach J."/>
            <person name="Amselem J."/>
            <person name="Quesneville H."/>
            <person name="Oliver R.P."/>
            <person name="Wincker P."/>
            <person name="Balesdent M.-H."/>
            <person name="Howlett B.J."/>
        </authorList>
    </citation>
    <scope>NUCLEOTIDE SEQUENCE [LARGE SCALE GENOMIC DNA]</scope>
    <source>
        <strain evidence="2">JN3 / isolate v23.1.3 / race Av1-4-5-6-7-8</strain>
    </source>
</reference>
<gene>
    <name evidence="1" type="ORF">LEMA_P110980.1</name>
</gene>
<dbReference type="Proteomes" id="UP000002668">
    <property type="component" value="Genome"/>
</dbReference>
<dbReference type="EMBL" id="FP929128">
    <property type="protein sequence ID" value="CBX96179.1"/>
    <property type="molecule type" value="Genomic_DNA"/>
</dbReference>
<evidence type="ECO:0000313" key="2">
    <source>
        <dbReference type="Proteomes" id="UP000002668"/>
    </source>
</evidence>
<organism evidence="2">
    <name type="scientific">Leptosphaeria maculans (strain JN3 / isolate v23.1.3 / race Av1-4-5-6-7-8)</name>
    <name type="common">Blackleg fungus</name>
    <name type="synonym">Phoma lingam</name>
    <dbReference type="NCBI Taxonomy" id="985895"/>
    <lineage>
        <taxon>Eukaryota</taxon>
        <taxon>Fungi</taxon>
        <taxon>Dikarya</taxon>
        <taxon>Ascomycota</taxon>
        <taxon>Pezizomycotina</taxon>
        <taxon>Dothideomycetes</taxon>
        <taxon>Pleosporomycetidae</taxon>
        <taxon>Pleosporales</taxon>
        <taxon>Pleosporineae</taxon>
        <taxon>Leptosphaeriaceae</taxon>
        <taxon>Plenodomus</taxon>
        <taxon>Plenodomus lingam/Leptosphaeria maculans species complex</taxon>
    </lineage>
</organism>
<evidence type="ECO:0000313" key="1">
    <source>
        <dbReference type="EMBL" id="CBX96179.1"/>
    </source>
</evidence>
<keyword evidence="2" id="KW-1185">Reference proteome</keyword>
<name>E4ZXT4_LEPMJ</name>
<dbReference type="HOGENOM" id="CLU_1525431_0_0_1"/>
<dbReference type="VEuPathDB" id="FungiDB:LEMA_P110980.1"/>
<proteinExistence type="predicted"/>